<evidence type="ECO:0000256" key="7">
    <source>
        <dbReference type="PROSITE-ProRule" id="PRU00581"/>
    </source>
</evidence>
<evidence type="ECO:0000313" key="11">
    <source>
        <dbReference type="RefSeq" id="XP_018021684.1"/>
    </source>
</evidence>
<feature type="transmembrane region" description="Helical" evidence="8">
    <location>
        <begin position="143"/>
        <end position="167"/>
    </location>
</feature>
<protein>
    <submittedName>
        <fullName evidence="11">Synaptophysin-like protein 1</fullName>
    </submittedName>
</protein>
<evidence type="ECO:0000313" key="10">
    <source>
        <dbReference type="Proteomes" id="UP000694843"/>
    </source>
</evidence>
<dbReference type="Pfam" id="PF01284">
    <property type="entry name" value="MARVEL"/>
    <property type="match status" value="1"/>
</dbReference>
<dbReference type="GeneID" id="108677891"/>
<evidence type="ECO:0000256" key="4">
    <source>
        <dbReference type="ARBA" id="ARBA00022989"/>
    </source>
</evidence>
<evidence type="ECO:0000256" key="8">
    <source>
        <dbReference type="SAM" id="Phobius"/>
    </source>
</evidence>
<dbReference type="SUPFAM" id="SSF69349">
    <property type="entry name" value="Phage fibre proteins"/>
    <property type="match status" value="1"/>
</dbReference>
<evidence type="ECO:0000256" key="3">
    <source>
        <dbReference type="ARBA" id="ARBA00022692"/>
    </source>
</evidence>
<comment type="subcellular location">
    <subcellularLocation>
        <location evidence="1">Membrane</location>
        <topology evidence="1">Multi-pass membrane protein</topology>
    </subcellularLocation>
</comment>
<keyword evidence="10" id="KW-1185">Reference proteome</keyword>
<keyword evidence="5 7" id="KW-0472">Membrane</keyword>
<feature type="transmembrane region" description="Helical" evidence="8">
    <location>
        <begin position="238"/>
        <end position="261"/>
    </location>
</feature>
<dbReference type="AlphaFoldDB" id="A0A8B7P698"/>
<dbReference type="OrthoDB" id="10006326at2759"/>
<evidence type="ECO:0000256" key="5">
    <source>
        <dbReference type="ARBA" id="ARBA00023136"/>
    </source>
</evidence>
<dbReference type="OMA" id="NELCIND"/>
<gene>
    <name evidence="11" type="primary">LOC108677891</name>
</gene>
<organism evidence="10 11">
    <name type="scientific">Hyalella azteca</name>
    <name type="common">Amphipod</name>
    <dbReference type="NCBI Taxonomy" id="294128"/>
    <lineage>
        <taxon>Eukaryota</taxon>
        <taxon>Metazoa</taxon>
        <taxon>Ecdysozoa</taxon>
        <taxon>Arthropoda</taxon>
        <taxon>Crustacea</taxon>
        <taxon>Multicrustacea</taxon>
        <taxon>Malacostraca</taxon>
        <taxon>Eumalacostraca</taxon>
        <taxon>Peracarida</taxon>
        <taxon>Amphipoda</taxon>
        <taxon>Senticaudata</taxon>
        <taxon>Talitrida</taxon>
        <taxon>Talitroidea</taxon>
        <taxon>Hyalellidae</taxon>
        <taxon>Hyalella</taxon>
    </lineage>
</organism>
<keyword evidence="6" id="KW-0325">Glycoprotein</keyword>
<feature type="domain" description="MARVEL" evidence="9">
    <location>
        <begin position="9"/>
        <end position="265"/>
    </location>
</feature>
<dbReference type="KEGG" id="hazt:108677891"/>
<feature type="transmembrane region" description="Helical" evidence="8">
    <location>
        <begin position="187"/>
        <end position="206"/>
    </location>
</feature>
<dbReference type="RefSeq" id="XP_018021684.1">
    <property type="nucleotide sequence ID" value="XM_018166195.2"/>
</dbReference>
<dbReference type="PANTHER" id="PTHR10306">
    <property type="entry name" value="SYNAPTOPHYSIN"/>
    <property type="match status" value="1"/>
</dbReference>
<name>A0A8B7P698_HYAAZ</name>
<evidence type="ECO:0000256" key="6">
    <source>
        <dbReference type="ARBA" id="ARBA00023180"/>
    </source>
</evidence>
<dbReference type="PROSITE" id="PS51225">
    <property type="entry name" value="MARVEL"/>
    <property type="match status" value="1"/>
</dbReference>
<comment type="similarity">
    <text evidence="2">Belongs to the synaptophysin/synaptobrevin family.</text>
</comment>
<keyword evidence="4 8" id="KW-1133">Transmembrane helix</keyword>
<dbReference type="GO" id="GO:0030672">
    <property type="term" value="C:synaptic vesicle membrane"/>
    <property type="evidence" value="ECO:0007669"/>
    <property type="project" value="TreeGrafter"/>
</dbReference>
<reference evidence="11" key="1">
    <citation type="submission" date="2025-08" db="UniProtKB">
        <authorList>
            <consortium name="RefSeq"/>
        </authorList>
    </citation>
    <scope>IDENTIFICATION</scope>
    <source>
        <tissue evidence="11">Whole organism</tissue>
    </source>
</reference>
<proteinExistence type="inferred from homology"/>
<sequence length="278" mass="30615">MQTSMSYAVFLEPRGFIKVLEFVFVICAFACACDFKGDVVLKVKCSSDINVSNTTSTTTVGTTSTTTVDSSSTTTVDSSSTTTVESTSTTTVESTSTTPIPEILYTAEFKYPFKLYKSESNSAISCNGTEETMTLEGDYSSTACFYVFVGVFSFLFTIFAVVVYVFFQPTYEFMEWIPITDTVVHGVLTVFWFGASIAWASALTGIKKHTKTDLVAEENPDICLEALSCTVDKIEYQLLDFSVIFGFLNVLLFGLNVWFVFKETKFFGKATPPSTQAT</sequence>
<evidence type="ECO:0000259" key="9">
    <source>
        <dbReference type="PROSITE" id="PS51225"/>
    </source>
</evidence>
<dbReference type="Proteomes" id="UP000694843">
    <property type="component" value="Unplaced"/>
</dbReference>
<keyword evidence="3 7" id="KW-0812">Transmembrane</keyword>
<dbReference type="PANTHER" id="PTHR10306:SF17">
    <property type="entry name" value="MARVEL DOMAIN-CONTAINING PROTEIN"/>
    <property type="match status" value="1"/>
</dbReference>
<dbReference type="InterPro" id="IPR001285">
    <property type="entry name" value="Synaptophysin/porin"/>
</dbReference>
<evidence type="ECO:0000256" key="1">
    <source>
        <dbReference type="ARBA" id="ARBA00004141"/>
    </source>
</evidence>
<accession>A0A8B7P698</accession>
<dbReference type="InterPro" id="IPR008253">
    <property type="entry name" value="Marvel"/>
</dbReference>
<evidence type="ECO:0000256" key="2">
    <source>
        <dbReference type="ARBA" id="ARBA00006476"/>
    </source>
</evidence>